<comment type="similarity">
    <text evidence="2">Belongs to the TAF8 family.</text>
</comment>
<dbReference type="PANTHER" id="PTHR46469">
    <property type="entry name" value="TRANSCRIPTION INITIATION FACTOR TFIID SUBUNIT 8"/>
    <property type="match status" value="1"/>
</dbReference>
<proteinExistence type="inferred from homology"/>
<feature type="region of interest" description="Disordered" evidence="7">
    <location>
        <begin position="1"/>
        <end position="57"/>
    </location>
</feature>
<evidence type="ECO:0000256" key="4">
    <source>
        <dbReference type="ARBA" id="ARBA00023015"/>
    </source>
</evidence>
<dbReference type="InParanoid" id="A0A507BD03"/>
<keyword evidence="6" id="KW-0539">Nucleus</keyword>
<dbReference type="EMBL" id="SKBQ01000017">
    <property type="protein sequence ID" value="TPX16554.1"/>
    <property type="molecule type" value="Genomic_DNA"/>
</dbReference>
<keyword evidence="5" id="KW-0804">Transcription</keyword>
<evidence type="ECO:0000256" key="1">
    <source>
        <dbReference type="ARBA" id="ARBA00004123"/>
    </source>
</evidence>
<feature type="domain" description="Transcription factor TFIID subunit 8 C-terminal" evidence="9">
    <location>
        <begin position="179"/>
        <end position="202"/>
    </location>
</feature>
<evidence type="ECO:0000256" key="2">
    <source>
        <dbReference type="ARBA" id="ARBA00008767"/>
    </source>
</evidence>
<evidence type="ECO:0000313" key="11">
    <source>
        <dbReference type="Proteomes" id="UP000319257"/>
    </source>
</evidence>
<dbReference type="InterPro" id="IPR006565">
    <property type="entry name" value="BTP"/>
</dbReference>
<dbReference type="AlphaFoldDB" id="A0A507BD03"/>
<comment type="subcellular location">
    <subcellularLocation>
        <location evidence="1">Nucleus</location>
    </subcellularLocation>
</comment>
<accession>A0A507BD03</accession>
<dbReference type="InterPro" id="IPR009072">
    <property type="entry name" value="Histone-fold"/>
</dbReference>
<gene>
    <name evidence="10" type="ORF">E0L32_003848</name>
</gene>
<dbReference type="Gene3D" id="1.10.20.10">
    <property type="entry name" value="Histone, subunit A"/>
    <property type="match status" value="1"/>
</dbReference>
<dbReference type="CDD" id="cd08049">
    <property type="entry name" value="TAF8"/>
    <property type="match status" value="1"/>
</dbReference>
<evidence type="ECO:0000259" key="8">
    <source>
        <dbReference type="Pfam" id="PF07524"/>
    </source>
</evidence>
<evidence type="ECO:0000259" key="9">
    <source>
        <dbReference type="Pfam" id="PF10406"/>
    </source>
</evidence>
<protein>
    <recommendedName>
        <fullName evidence="3">Transcription initiation factor TFIID subunit 8</fullName>
    </recommendedName>
</protein>
<keyword evidence="4" id="KW-0805">Transcription regulation</keyword>
<dbReference type="GO" id="GO:0005669">
    <property type="term" value="C:transcription factor TFIID complex"/>
    <property type="evidence" value="ECO:0007669"/>
    <property type="project" value="InterPro"/>
</dbReference>
<dbReference type="GO" id="GO:0006367">
    <property type="term" value="P:transcription initiation at RNA polymerase II promoter"/>
    <property type="evidence" value="ECO:0007669"/>
    <property type="project" value="TreeGrafter"/>
</dbReference>
<sequence length="349" mass="38249">MATSPMKRASLAPEDYAAPRKRQRTGFSRAGGSGIVVQAASEDPAHTKPPSQDEQARAGLRRSITLALEHVGFDTASPEALESFTAMTETYLQSLIEDTKLLAHTARRAQPSPADFDLSLARFNLCTSALKPHLRNPVAKSKLRPTYFNPLAEYPGAAPELPLIGDELSGRMEKESRAYIPKGFPDFPSIHTYRATPIDVDSVTVRGTGLRYDDGTPVKTGGRLDHLAVEGPRGDPKRVREAAAREAKQAEEALRGLVRASKINALKEVRATAVRNPQSKERYDLWEAAMRELMDESGKSKPRAMADAGTSRLEIADHSMIVNAERAFYRREISRGGKRSAREGMVGKS</sequence>
<evidence type="ECO:0000256" key="7">
    <source>
        <dbReference type="SAM" id="MobiDB-lite"/>
    </source>
</evidence>
<evidence type="ECO:0000256" key="6">
    <source>
        <dbReference type="ARBA" id="ARBA00023242"/>
    </source>
</evidence>
<dbReference type="RefSeq" id="XP_030998265.1">
    <property type="nucleotide sequence ID" value="XM_031138192.1"/>
</dbReference>
<dbReference type="OrthoDB" id="2193813at2759"/>
<dbReference type="InterPro" id="IPR037818">
    <property type="entry name" value="TAF8"/>
</dbReference>
<dbReference type="GO" id="GO:0046982">
    <property type="term" value="F:protein heterodimerization activity"/>
    <property type="evidence" value="ECO:0007669"/>
    <property type="project" value="InterPro"/>
</dbReference>
<dbReference type="STRING" id="1093900.A0A507BD03"/>
<organism evidence="10 11">
    <name type="scientific">Thyridium curvatum</name>
    <dbReference type="NCBI Taxonomy" id="1093900"/>
    <lineage>
        <taxon>Eukaryota</taxon>
        <taxon>Fungi</taxon>
        <taxon>Dikarya</taxon>
        <taxon>Ascomycota</taxon>
        <taxon>Pezizomycotina</taxon>
        <taxon>Sordariomycetes</taxon>
        <taxon>Sordariomycetidae</taxon>
        <taxon>Thyridiales</taxon>
        <taxon>Thyridiaceae</taxon>
        <taxon>Thyridium</taxon>
    </lineage>
</organism>
<dbReference type="Pfam" id="PF07524">
    <property type="entry name" value="Bromo_TP"/>
    <property type="match status" value="1"/>
</dbReference>
<evidence type="ECO:0000256" key="5">
    <source>
        <dbReference type="ARBA" id="ARBA00023163"/>
    </source>
</evidence>
<dbReference type="Proteomes" id="UP000319257">
    <property type="component" value="Unassembled WGS sequence"/>
</dbReference>
<dbReference type="GeneID" id="41971295"/>
<dbReference type="PANTHER" id="PTHR46469:SF1">
    <property type="entry name" value="TRANSCRIPTION INITIATION FACTOR TFIID SUBUNIT 8"/>
    <property type="match status" value="1"/>
</dbReference>
<comment type="caution">
    <text evidence="10">The sequence shown here is derived from an EMBL/GenBank/DDBJ whole genome shotgun (WGS) entry which is preliminary data.</text>
</comment>
<feature type="domain" description="Bromodomain associated" evidence="8">
    <location>
        <begin position="54"/>
        <end position="125"/>
    </location>
</feature>
<reference evidence="10 11" key="1">
    <citation type="submission" date="2019-06" db="EMBL/GenBank/DDBJ databases">
        <title>Draft genome sequence of the filamentous fungus Phialemoniopsis curvata isolated from diesel fuel.</title>
        <authorList>
            <person name="Varaljay V.A."/>
            <person name="Lyon W.J."/>
            <person name="Crouch A.L."/>
            <person name="Drake C.E."/>
            <person name="Hollomon J.M."/>
            <person name="Nadeau L.J."/>
            <person name="Nunn H.S."/>
            <person name="Stevenson B.S."/>
            <person name="Bojanowski C.L."/>
            <person name="Crookes-Goodson W.J."/>
        </authorList>
    </citation>
    <scope>NUCLEOTIDE SEQUENCE [LARGE SCALE GENOMIC DNA]</scope>
    <source>
        <strain evidence="10 11">D216</strain>
    </source>
</reference>
<evidence type="ECO:0000256" key="3">
    <source>
        <dbReference type="ARBA" id="ARBA00017307"/>
    </source>
</evidence>
<name>A0A507BD03_9PEZI</name>
<dbReference type="InterPro" id="IPR019473">
    <property type="entry name" value="TFIID_su8_C"/>
</dbReference>
<evidence type="ECO:0000313" key="10">
    <source>
        <dbReference type="EMBL" id="TPX16554.1"/>
    </source>
</evidence>
<dbReference type="CDD" id="cd00076">
    <property type="entry name" value="HFD_SF"/>
    <property type="match status" value="1"/>
</dbReference>
<keyword evidence="11" id="KW-1185">Reference proteome</keyword>
<dbReference type="Pfam" id="PF10406">
    <property type="entry name" value="TAF8_C"/>
    <property type="match status" value="1"/>
</dbReference>